<sequence length="69" mass="8135">HSPSLPCHLLHSHLNRSHWNRRSPQRQCCLNSLCVWWRMTKKVSYSSLPVLQNQLHFSSLISSQLSKRV</sequence>
<gene>
    <name evidence="1" type="primary">GIN1</name>
</gene>
<evidence type="ECO:0000313" key="1">
    <source>
        <dbReference type="EMBL" id="SBS47383.1"/>
    </source>
</evidence>
<feature type="non-terminal residue" evidence="1">
    <location>
        <position position="1"/>
    </location>
</feature>
<name>A0A1A8UJS1_NOTFU</name>
<reference evidence="1" key="2">
    <citation type="submission" date="2016-06" db="EMBL/GenBank/DDBJ databases">
        <title>The genome of a short-lived fish provides insights into sex chromosome evolution and the genetic control of aging.</title>
        <authorList>
            <person name="Reichwald K."/>
            <person name="Felder M."/>
            <person name="Petzold A."/>
            <person name="Koch P."/>
            <person name="Groth M."/>
            <person name="Platzer M."/>
        </authorList>
    </citation>
    <scope>NUCLEOTIDE SEQUENCE</scope>
    <source>
        <tissue evidence="1">Brain</tissue>
    </source>
</reference>
<reference evidence="1" key="1">
    <citation type="submission" date="2016-05" db="EMBL/GenBank/DDBJ databases">
        <authorList>
            <person name="Lavstsen T."/>
            <person name="Jespersen J.S."/>
        </authorList>
    </citation>
    <scope>NUCLEOTIDE SEQUENCE</scope>
    <source>
        <tissue evidence="1">Brain</tissue>
    </source>
</reference>
<proteinExistence type="predicted"/>
<accession>A0A1A8UJS1</accession>
<protein>
    <submittedName>
        <fullName evidence="1">Gypsy retrotransposon integrase 1</fullName>
    </submittedName>
</protein>
<organism evidence="1">
    <name type="scientific">Nothobranchius furzeri</name>
    <name type="common">Turquoise killifish</name>
    <dbReference type="NCBI Taxonomy" id="105023"/>
    <lineage>
        <taxon>Eukaryota</taxon>
        <taxon>Metazoa</taxon>
        <taxon>Chordata</taxon>
        <taxon>Craniata</taxon>
        <taxon>Vertebrata</taxon>
        <taxon>Euteleostomi</taxon>
        <taxon>Actinopterygii</taxon>
        <taxon>Neopterygii</taxon>
        <taxon>Teleostei</taxon>
        <taxon>Neoteleostei</taxon>
        <taxon>Acanthomorphata</taxon>
        <taxon>Ovalentaria</taxon>
        <taxon>Atherinomorphae</taxon>
        <taxon>Cyprinodontiformes</taxon>
        <taxon>Nothobranchiidae</taxon>
        <taxon>Nothobranchius</taxon>
    </lineage>
</organism>
<dbReference type="EMBL" id="HAEJ01006926">
    <property type="protein sequence ID" value="SBS47383.1"/>
    <property type="molecule type" value="Transcribed_RNA"/>
</dbReference>
<dbReference type="AlphaFoldDB" id="A0A1A8UJS1"/>